<sequence>MPHHREHSEHGCGVSRRHALPSMIVINPFSMAPLLFIAPLLS</sequence>
<keyword evidence="1" id="KW-0812">Transmembrane</keyword>
<keyword evidence="3" id="KW-1185">Reference proteome</keyword>
<accession>L0KFU8</accession>
<proteinExistence type="predicted"/>
<dbReference type="Proteomes" id="UP000010998">
    <property type="component" value="Chromosome"/>
</dbReference>
<evidence type="ECO:0000313" key="2">
    <source>
        <dbReference type="EMBL" id="AGB43861.1"/>
    </source>
</evidence>
<organism evidence="2 3">
    <name type="scientific">Mesorhizobium australicum (strain HAMBI 3006 / LMG 24608 / WSM2073)</name>
    <dbReference type="NCBI Taxonomy" id="754035"/>
    <lineage>
        <taxon>Bacteria</taxon>
        <taxon>Pseudomonadati</taxon>
        <taxon>Pseudomonadota</taxon>
        <taxon>Alphaproteobacteria</taxon>
        <taxon>Hyphomicrobiales</taxon>
        <taxon>Phyllobacteriaceae</taxon>
        <taxon>Mesorhizobium</taxon>
    </lineage>
</organism>
<dbReference type="HOGENOM" id="CLU_3253856_0_0_5"/>
<gene>
    <name evidence="2" type="ordered locus">Mesau_01392</name>
</gene>
<dbReference type="STRING" id="754035.Mesau_01392"/>
<keyword evidence="1" id="KW-1133">Transmembrane helix</keyword>
<feature type="transmembrane region" description="Helical" evidence="1">
    <location>
        <begin position="20"/>
        <end position="41"/>
    </location>
</feature>
<keyword evidence="1" id="KW-0472">Membrane</keyword>
<protein>
    <submittedName>
        <fullName evidence="2">Uncharacterized protein</fullName>
    </submittedName>
</protein>
<evidence type="ECO:0000313" key="3">
    <source>
        <dbReference type="Proteomes" id="UP000010998"/>
    </source>
</evidence>
<dbReference type="EMBL" id="CP003358">
    <property type="protein sequence ID" value="AGB43861.1"/>
    <property type="molecule type" value="Genomic_DNA"/>
</dbReference>
<dbReference type="AlphaFoldDB" id="L0KFU8"/>
<name>L0KFU8_MESAW</name>
<reference evidence="3" key="1">
    <citation type="submission" date="2012-02" db="EMBL/GenBank/DDBJ databases">
        <title>Complete sequence of Mesorhizobium australicum WSM2073.</title>
        <authorList>
            <person name="Lucas S."/>
            <person name="Han J."/>
            <person name="Lapidus A."/>
            <person name="Cheng J.-F."/>
            <person name="Goodwin L."/>
            <person name="Pitluck S."/>
            <person name="Peters L."/>
            <person name="Gu W."/>
            <person name="Detter J.C."/>
            <person name="Han C."/>
            <person name="Tapia R."/>
            <person name="Land M."/>
            <person name="Hauser L."/>
            <person name="Kyrpides N."/>
            <person name="Ivanova N."/>
            <person name="Pagani I."/>
            <person name="Reeve W.G."/>
            <person name="Howieson J.G."/>
            <person name="Tiwari R.P."/>
            <person name="O'Hara G.W."/>
            <person name="Atkins C.A."/>
            <person name="Ronson C.W."/>
            <person name="Nandasena K.G."/>
            <person name="Woyke T."/>
        </authorList>
    </citation>
    <scope>NUCLEOTIDE SEQUENCE [LARGE SCALE GENOMIC DNA]</scope>
    <source>
        <strain evidence="3">LMG 24608 / HAMBI 3006 / WSM2073</strain>
    </source>
</reference>
<evidence type="ECO:0000256" key="1">
    <source>
        <dbReference type="SAM" id="Phobius"/>
    </source>
</evidence>
<dbReference type="KEGG" id="mam:Mesau_01392"/>